<dbReference type="Gene3D" id="1.10.287.130">
    <property type="match status" value="1"/>
</dbReference>
<dbReference type="InterPro" id="IPR003594">
    <property type="entry name" value="HATPase_dom"/>
</dbReference>
<sequence length="1683" mass="182467">MAPRPEGIPPEEEGNIGAEEHEAAQQGAQDGMKGRPQTQEEWDTFISSYSVGNTARYIFNSEDESGDPSPASLLSNEHPSLERQSSTPLSNERQASSSSLEPPSRPLLHHSPSSLSHAVVLPSGSSADQADTSGSDSRSDGAGKVTAAGAMNQDPDIPNIDDEYLPSVSRSYPNAPSQASETSSKKRYRGQEAMTSSNMKRLGEEYLREEYRREEVKKASTEGSGKKAKRKIVEKATLEDSSEGEAERNAVVEEASVRRKSTRRRPRPRGAWSSIRSASHNGEMLRRNSKASLDMSLFDDSTNTSTSVSQADLAYDHAAERTRIKEFFEKNGFLCPPKQPPGAYRRRLRVIRRMGLEHPEGFHRDTLDKLSRLAITFFKTQSVVISVFGRSRQIFLSKIGVDARSVEIDKSICCHTLTLSGNSEQCLVVKDAAKDWRFRKNPMVGEGRGPVRFYAGSPLKVGSDSKESIIGAICLFDTEPREFTRDHRALLADLASCVVSELELLYSQQASIESAKLHQISVDFLRRSLKHRPLEYAGQSNSGSTLSGSSGPTNVEGDPVNPTEVKSVPTPAPTPASASAAAPDTGNSTGEEQDDSGEGSSPFGEEPPPAAPLNTKKRIEGADASQSVDATDIYDEACREIRLALDAYAVAVVDLSQFHLFYPAYQSTTNGSNSIRTGSVTEVPGRKSKRGPSTRGGGSTARQPSSSGHSQDGYEDGLGFDWSNKQRRARPTYSVDDAVQPARTPQVLFVPSRPTMRLKRFRAKQENEDSLAVLGYSCGSDGFAFNFTSSPAARKIIADFIASNVVSRKVWYARDDSQGIAQSITHLMPPGTETSMALPVFGFDGQVAFAVVACWKDPLYTYPSGALQFVETIAGSLLASVLKERLHKAERAQLNFASAASHELRTPLHQINAAASLLRSFVQPVFDAMRGDEDVHFPPEDRVEIVQQLEIIESNGLSLGNILENIIDTLDIGKMASKMDTGGTIPSLVHKDTATGKEATPKLTSLVQVLEKVVEDAIELESKSRKVSGGKGMDQVEVILEVLPRKRGGWLTTKDVGPLARALGKIVHNAVKFTEMGHVHITVQDVSREVALPTGYDNSMRESTISIDVKDSGVGMSAAFLEKEVLQPFAKENPFTSGSGLGLGLAQRMVELVGGKLAIASSPGKGTLVHIEAPLFFLNGDNNSDEEDLDTNRTADQVMEPDYKIRQDGILLAGWENCKASVKRVAKSLVRQLKLHQCRLVTEAQFACVIVMPDGGLSDAQLAAMCRAARPGVQVIVLEKDRTKYGQGDANSPCLASSNPNGVTNAARLACPPRSPKGKEDAAFLATIPFLHLSRPLRPTILRAVMAPNARPTTPPERYVSDVVGGEDARMGVRMPVPVPVGTDMGQQALGNDEPISPLENLCTPPMSRNNTSAPGDPPNDPLATPIQGSSREAPVRSQSLSVIDSRGSTDDEDFEDRPQYTASITSDVSASDSSEGVMSSIGSESKQIERRKRVEEMDPSALKVLVVEDNSVNRKILTTMLRRATCTFVEAVDGVEAVDQFSAFRPDLVLLDITMPKKDGFAAAAEMRQLETKWAGRLRKGSVIPGATDEYLEEAMASMDLEPQSQTSSAPRSAIHRTGSGRNRARIIAVTAMSAEHQKRKGLYECGIDHWMTKPLSMGLLKSMVEDMKEEVKRGVQGVVAA</sequence>
<feature type="compositionally biased region" description="Basic and acidic residues" evidence="7">
    <location>
        <begin position="245"/>
        <end position="257"/>
    </location>
</feature>
<keyword evidence="5" id="KW-0418">Kinase</keyword>
<reference evidence="10 11" key="1">
    <citation type="submission" date="2017-05" db="EMBL/GenBank/DDBJ databases">
        <title>The Genome Sequence of Tsuchiyaea wingfieldii DSM 27421.</title>
        <authorList>
            <person name="Cuomo C."/>
            <person name="Passer A."/>
            <person name="Billmyre B."/>
            <person name="Heitman J."/>
        </authorList>
    </citation>
    <scope>NUCLEOTIDE SEQUENCE [LARGE SCALE GENOMIC DNA]</scope>
    <source>
        <strain evidence="10 11">DSM 27421</strain>
    </source>
</reference>
<feature type="region of interest" description="Disordered" evidence="7">
    <location>
        <begin position="1374"/>
        <end position="1495"/>
    </location>
</feature>
<evidence type="ECO:0000256" key="3">
    <source>
        <dbReference type="ARBA" id="ARBA00022553"/>
    </source>
</evidence>
<dbReference type="InterPro" id="IPR001789">
    <property type="entry name" value="Sig_transdc_resp-reg_receiver"/>
</dbReference>
<feature type="compositionally biased region" description="Low complexity" evidence="7">
    <location>
        <begin position="109"/>
        <end position="123"/>
    </location>
</feature>
<feature type="compositionally biased region" description="Polar residues" evidence="7">
    <location>
        <begin position="72"/>
        <end position="95"/>
    </location>
</feature>
<dbReference type="GO" id="GO:0005886">
    <property type="term" value="C:plasma membrane"/>
    <property type="evidence" value="ECO:0007669"/>
    <property type="project" value="TreeGrafter"/>
</dbReference>
<name>A0A5D3AQV7_9TREE</name>
<keyword evidence="4" id="KW-0808">Transferase</keyword>
<evidence type="ECO:0000256" key="1">
    <source>
        <dbReference type="ARBA" id="ARBA00000085"/>
    </source>
</evidence>
<dbReference type="InterPro" id="IPR036097">
    <property type="entry name" value="HisK_dim/P_sf"/>
</dbReference>
<feature type="compositionally biased region" description="Polar residues" evidence="7">
    <location>
        <begin position="1427"/>
        <end position="1443"/>
    </location>
</feature>
<evidence type="ECO:0000256" key="2">
    <source>
        <dbReference type="ARBA" id="ARBA00012438"/>
    </source>
</evidence>
<keyword evidence="11" id="KW-1185">Reference proteome</keyword>
<feature type="compositionally biased region" description="Polar residues" evidence="7">
    <location>
        <begin position="700"/>
        <end position="710"/>
    </location>
</feature>
<dbReference type="InterPro" id="IPR029016">
    <property type="entry name" value="GAF-like_dom_sf"/>
</dbReference>
<dbReference type="Gene3D" id="3.30.450.40">
    <property type="match status" value="1"/>
</dbReference>
<dbReference type="InterPro" id="IPR003661">
    <property type="entry name" value="HisK_dim/P_dom"/>
</dbReference>
<feature type="compositionally biased region" description="Low complexity" evidence="7">
    <location>
        <begin position="1462"/>
        <end position="1475"/>
    </location>
</feature>
<dbReference type="Pfam" id="PF02518">
    <property type="entry name" value="HATPase_c"/>
    <property type="match status" value="1"/>
</dbReference>
<organism evidence="10 11">
    <name type="scientific">Cryptococcus floricola</name>
    <dbReference type="NCBI Taxonomy" id="2591691"/>
    <lineage>
        <taxon>Eukaryota</taxon>
        <taxon>Fungi</taxon>
        <taxon>Dikarya</taxon>
        <taxon>Basidiomycota</taxon>
        <taxon>Agaricomycotina</taxon>
        <taxon>Tremellomycetes</taxon>
        <taxon>Tremellales</taxon>
        <taxon>Cryptococcaceae</taxon>
        <taxon>Cryptococcus</taxon>
    </lineage>
</organism>
<dbReference type="SMART" id="SM00388">
    <property type="entry name" value="HisKA"/>
    <property type="match status" value="1"/>
</dbReference>
<proteinExistence type="predicted"/>
<dbReference type="PANTHER" id="PTHR43047">
    <property type="entry name" value="TWO-COMPONENT HISTIDINE PROTEIN KINASE"/>
    <property type="match status" value="1"/>
</dbReference>
<comment type="caution">
    <text evidence="10">The sequence shown here is derived from an EMBL/GenBank/DDBJ whole genome shotgun (WGS) entry which is preliminary data.</text>
</comment>
<dbReference type="PROSITE" id="PS50109">
    <property type="entry name" value="HIS_KIN"/>
    <property type="match status" value="1"/>
</dbReference>
<feature type="compositionally biased region" description="Polar residues" evidence="7">
    <location>
        <begin position="124"/>
        <end position="136"/>
    </location>
</feature>
<dbReference type="InterPro" id="IPR036890">
    <property type="entry name" value="HATPase_C_sf"/>
</dbReference>
<dbReference type="Gene3D" id="3.40.50.2300">
    <property type="match status" value="1"/>
</dbReference>
<accession>A0A5D3AQV7</accession>
<dbReference type="InterPro" id="IPR004358">
    <property type="entry name" value="Sig_transdc_His_kin-like_C"/>
</dbReference>
<feature type="compositionally biased region" description="Polar residues" evidence="7">
    <location>
        <begin position="168"/>
        <end position="182"/>
    </location>
</feature>
<dbReference type="SMART" id="SM00448">
    <property type="entry name" value="REC"/>
    <property type="match status" value="1"/>
</dbReference>
<feature type="compositionally biased region" description="Basic residues" evidence="7">
    <location>
        <begin position="258"/>
        <end position="268"/>
    </location>
</feature>
<dbReference type="EMBL" id="NIDF01000075">
    <property type="protein sequence ID" value="TYJ53875.1"/>
    <property type="molecule type" value="Genomic_DNA"/>
</dbReference>
<evidence type="ECO:0000313" key="10">
    <source>
        <dbReference type="EMBL" id="TYJ53875.1"/>
    </source>
</evidence>
<evidence type="ECO:0000259" key="8">
    <source>
        <dbReference type="PROSITE" id="PS50109"/>
    </source>
</evidence>
<evidence type="ECO:0000259" key="9">
    <source>
        <dbReference type="PROSITE" id="PS50110"/>
    </source>
</evidence>
<dbReference type="PRINTS" id="PR00344">
    <property type="entry name" value="BCTRLSENSOR"/>
</dbReference>
<dbReference type="SUPFAM" id="SSF47384">
    <property type="entry name" value="Homodimeric domain of signal transducing histidine kinase"/>
    <property type="match status" value="1"/>
</dbReference>
<dbReference type="GO" id="GO:0009927">
    <property type="term" value="F:histidine phosphotransfer kinase activity"/>
    <property type="evidence" value="ECO:0007669"/>
    <property type="project" value="TreeGrafter"/>
</dbReference>
<evidence type="ECO:0000256" key="4">
    <source>
        <dbReference type="ARBA" id="ARBA00022679"/>
    </source>
</evidence>
<feature type="region of interest" description="Disordered" evidence="7">
    <location>
        <begin position="535"/>
        <end position="627"/>
    </location>
</feature>
<feature type="domain" description="Response regulatory" evidence="9">
    <location>
        <begin position="1504"/>
        <end position="1670"/>
    </location>
</feature>
<dbReference type="Pfam" id="PF00512">
    <property type="entry name" value="HisKA"/>
    <property type="match status" value="1"/>
</dbReference>
<evidence type="ECO:0000256" key="6">
    <source>
        <dbReference type="PROSITE-ProRule" id="PRU00169"/>
    </source>
</evidence>
<protein>
    <recommendedName>
        <fullName evidence="2">histidine kinase</fullName>
        <ecNumber evidence="2">2.7.13.3</ecNumber>
    </recommendedName>
</protein>
<dbReference type="PANTHER" id="PTHR43047:SF72">
    <property type="entry name" value="OSMOSENSING HISTIDINE PROTEIN KINASE SLN1"/>
    <property type="match status" value="1"/>
</dbReference>
<evidence type="ECO:0000313" key="11">
    <source>
        <dbReference type="Proteomes" id="UP000322245"/>
    </source>
</evidence>
<feature type="region of interest" description="Disordered" evidence="7">
    <location>
        <begin position="1600"/>
        <end position="1621"/>
    </location>
</feature>
<evidence type="ECO:0000256" key="5">
    <source>
        <dbReference type="ARBA" id="ARBA00022777"/>
    </source>
</evidence>
<comment type="catalytic activity">
    <reaction evidence="1">
        <text>ATP + protein L-histidine = ADP + protein N-phospho-L-histidine.</text>
        <dbReference type="EC" id="2.7.13.3"/>
    </reaction>
</comment>
<evidence type="ECO:0000256" key="7">
    <source>
        <dbReference type="SAM" id="MobiDB-lite"/>
    </source>
</evidence>
<gene>
    <name evidence="10" type="ORF">B9479_005497</name>
</gene>
<dbReference type="Gene3D" id="3.30.565.10">
    <property type="entry name" value="Histidine kinase-like ATPase, C-terminal domain"/>
    <property type="match status" value="1"/>
</dbReference>
<feature type="compositionally biased region" description="Polar residues" evidence="7">
    <location>
        <begin position="666"/>
        <end position="680"/>
    </location>
</feature>
<dbReference type="PROSITE" id="PS50110">
    <property type="entry name" value="RESPONSE_REGULATORY"/>
    <property type="match status" value="1"/>
</dbReference>
<dbReference type="SUPFAM" id="SSF55874">
    <property type="entry name" value="ATPase domain of HSP90 chaperone/DNA topoisomerase II/histidine kinase"/>
    <property type="match status" value="1"/>
</dbReference>
<keyword evidence="3 6" id="KW-0597">Phosphoprotein</keyword>
<dbReference type="CDD" id="cd17546">
    <property type="entry name" value="REC_hyHK_CKI1_RcsC-like"/>
    <property type="match status" value="1"/>
</dbReference>
<dbReference type="Pfam" id="PF00072">
    <property type="entry name" value="Response_reg"/>
    <property type="match status" value="1"/>
</dbReference>
<dbReference type="CDD" id="cd00082">
    <property type="entry name" value="HisKA"/>
    <property type="match status" value="1"/>
</dbReference>
<feature type="modified residue" description="4-aspartylphosphate" evidence="6">
    <location>
        <position position="1553"/>
    </location>
</feature>
<dbReference type="GO" id="GO:0000155">
    <property type="term" value="F:phosphorelay sensor kinase activity"/>
    <property type="evidence" value="ECO:0007669"/>
    <property type="project" value="InterPro"/>
</dbReference>
<feature type="region of interest" description="Disordered" evidence="7">
    <location>
        <begin position="666"/>
        <end position="721"/>
    </location>
</feature>
<dbReference type="EC" id="2.7.13.3" evidence="2"/>
<dbReference type="InterPro" id="IPR011006">
    <property type="entry name" value="CheY-like_superfamily"/>
</dbReference>
<dbReference type="InterPro" id="IPR005467">
    <property type="entry name" value="His_kinase_dom"/>
</dbReference>
<feature type="compositionally biased region" description="Low complexity" evidence="7">
    <location>
        <begin position="538"/>
        <end position="551"/>
    </location>
</feature>
<dbReference type="SMART" id="SM00387">
    <property type="entry name" value="HATPase_c"/>
    <property type="match status" value="1"/>
</dbReference>
<feature type="compositionally biased region" description="Basic and acidic residues" evidence="7">
    <location>
        <begin position="201"/>
        <end position="220"/>
    </location>
</feature>
<dbReference type="Proteomes" id="UP000322245">
    <property type="component" value="Unassembled WGS sequence"/>
</dbReference>
<feature type="region of interest" description="Disordered" evidence="7">
    <location>
        <begin position="1"/>
        <end position="47"/>
    </location>
</feature>
<dbReference type="SUPFAM" id="SSF55781">
    <property type="entry name" value="GAF domain-like"/>
    <property type="match status" value="1"/>
</dbReference>
<feature type="domain" description="Histidine kinase" evidence="8">
    <location>
        <begin position="899"/>
        <end position="1177"/>
    </location>
</feature>
<feature type="compositionally biased region" description="Polar residues" evidence="7">
    <location>
        <begin position="1477"/>
        <end position="1486"/>
    </location>
</feature>
<feature type="region of interest" description="Disordered" evidence="7">
    <location>
        <begin position="59"/>
        <end position="284"/>
    </location>
</feature>
<dbReference type="SUPFAM" id="SSF52172">
    <property type="entry name" value="CheY-like"/>
    <property type="match status" value="1"/>
</dbReference>